<sequence>MTDTKAGPTTTTTERTPLPAYVTTPLLTRITESSLDEDYRVVAARRAAQAGVAATPPPQAPTRGGVSRGHWVAAGVVAAFGLLVSIAAVQTARNADVTSASRAALVSQVEDGRAALARRQEQIARLQDDYVEADDRNQRLTADALAQIAALREQQAVTGYVAVRGPGVVVTVDDAPGADVTGLVVDEDLAMLADGLWQAGAEAVAINGQRLTALSAIRNSGQAIRVNSRPVNPPYVVQAIGDPRTLPADLLDTTHGARFFDIAGNLGFPYKIEVENASDGLTLPASRPPRLRHVQSGTSGANPGVDDEEVNP</sequence>
<keyword evidence="4" id="KW-1133">Transmembrane helix</keyword>
<dbReference type="EMBL" id="JBHSKD010000009">
    <property type="protein sequence ID" value="MFC5177074.1"/>
    <property type="molecule type" value="Genomic_DNA"/>
</dbReference>
<dbReference type="RefSeq" id="WP_378589819.1">
    <property type="nucleotide sequence ID" value="NZ_JBHSKD010000009.1"/>
</dbReference>
<organism evidence="5 6">
    <name type="scientific">Nocardioides taihuensis</name>
    <dbReference type="NCBI Taxonomy" id="1835606"/>
    <lineage>
        <taxon>Bacteria</taxon>
        <taxon>Bacillati</taxon>
        <taxon>Actinomycetota</taxon>
        <taxon>Actinomycetes</taxon>
        <taxon>Propionibacteriales</taxon>
        <taxon>Nocardioidaceae</taxon>
        <taxon>Nocardioides</taxon>
    </lineage>
</organism>
<dbReference type="InterPro" id="IPR010273">
    <property type="entry name" value="DUF881"/>
</dbReference>
<feature type="coiled-coil region" evidence="2">
    <location>
        <begin position="109"/>
        <end position="143"/>
    </location>
</feature>
<evidence type="ECO:0000313" key="6">
    <source>
        <dbReference type="Proteomes" id="UP001596087"/>
    </source>
</evidence>
<keyword evidence="4" id="KW-0472">Membrane</keyword>
<protein>
    <submittedName>
        <fullName evidence="5">DUF881 domain-containing protein</fullName>
    </submittedName>
</protein>
<keyword evidence="2" id="KW-0175">Coiled coil</keyword>
<proteinExistence type="inferred from homology"/>
<evidence type="ECO:0000256" key="1">
    <source>
        <dbReference type="ARBA" id="ARBA00009108"/>
    </source>
</evidence>
<reference evidence="6" key="1">
    <citation type="journal article" date="2019" name="Int. J. Syst. Evol. Microbiol.">
        <title>The Global Catalogue of Microorganisms (GCM) 10K type strain sequencing project: providing services to taxonomists for standard genome sequencing and annotation.</title>
        <authorList>
            <consortium name="The Broad Institute Genomics Platform"/>
            <consortium name="The Broad Institute Genome Sequencing Center for Infectious Disease"/>
            <person name="Wu L."/>
            <person name="Ma J."/>
        </authorList>
    </citation>
    <scope>NUCLEOTIDE SEQUENCE [LARGE SCALE GENOMIC DNA]</scope>
    <source>
        <strain evidence="6">DFY41</strain>
    </source>
</reference>
<comment type="similarity">
    <text evidence="1">Belongs to the UPF0749 family.</text>
</comment>
<name>A0ABW0BIA6_9ACTN</name>
<evidence type="ECO:0000256" key="4">
    <source>
        <dbReference type="SAM" id="Phobius"/>
    </source>
</evidence>
<evidence type="ECO:0000256" key="3">
    <source>
        <dbReference type="SAM" id="MobiDB-lite"/>
    </source>
</evidence>
<comment type="caution">
    <text evidence="5">The sequence shown here is derived from an EMBL/GenBank/DDBJ whole genome shotgun (WGS) entry which is preliminary data.</text>
</comment>
<dbReference type="Gene3D" id="3.30.70.1880">
    <property type="entry name" value="Protein of unknown function DUF881"/>
    <property type="match status" value="1"/>
</dbReference>
<feature type="region of interest" description="Disordered" evidence="3">
    <location>
        <begin position="281"/>
        <end position="312"/>
    </location>
</feature>
<dbReference type="PANTHER" id="PTHR37313">
    <property type="entry name" value="UPF0749 PROTEIN RV1825"/>
    <property type="match status" value="1"/>
</dbReference>
<evidence type="ECO:0000313" key="5">
    <source>
        <dbReference type="EMBL" id="MFC5177074.1"/>
    </source>
</evidence>
<keyword evidence="6" id="KW-1185">Reference proteome</keyword>
<dbReference type="PANTHER" id="PTHR37313:SF1">
    <property type="entry name" value="UPF0749 PROTEIN RV1823"/>
    <property type="match status" value="1"/>
</dbReference>
<dbReference type="Pfam" id="PF05949">
    <property type="entry name" value="DUF881"/>
    <property type="match status" value="1"/>
</dbReference>
<evidence type="ECO:0000256" key="2">
    <source>
        <dbReference type="SAM" id="Coils"/>
    </source>
</evidence>
<accession>A0ABW0BIA6</accession>
<dbReference type="Proteomes" id="UP001596087">
    <property type="component" value="Unassembled WGS sequence"/>
</dbReference>
<keyword evidence="4" id="KW-0812">Transmembrane</keyword>
<feature type="transmembrane region" description="Helical" evidence="4">
    <location>
        <begin position="71"/>
        <end position="89"/>
    </location>
</feature>
<gene>
    <name evidence="5" type="ORF">ACFPGP_10350</name>
</gene>